<accession>A0A645FDT2</accession>
<comment type="caution">
    <text evidence="1">The sequence shown here is derived from an EMBL/GenBank/DDBJ whole genome shotgun (WGS) entry which is preliminary data.</text>
</comment>
<dbReference type="AlphaFoldDB" id="A0A645FDT2"/>
<sequence length="143" mass="16056">MHINIGQLKTLRLHNRHCDLQAVAHSGAVTCNARNIHRNIVAAGVRYRAGHQTKRHRFGGFCRKLAHIVVVIAGHHRDFLRQLQRNLHHIQSVGACGCQNFGAQIKFRARLHFAGAIRRAFYDQRAVFTAIGSGRTHALADCL</sequence>
<proteinExistence type="predicted"/>
<organism evidence="1">
    <name type="scientific">bioreactor metagenome</name>
    <dbReference type="NCBI Taxonomy" id="1076179"/>
    <lineage>
        <taxon>unclassified sequences</taxon>
        <taxon>metagenomes</taxon>
        <taxon>ecological metagenomes</taxon>
    </lineage>
</organism>
<reference evidence="1" key="1">
    <citation type="submission" date="2019-08" db="EMBL/GenBank/DDBJ databases">
        <authorList>
            <person name="Kucharzyk K."/>
            <person name="Murdoch R.W."/>
            <person name="Higgins S."/>
            <person name="Loffler F."/>
        </authorList>
    </citation>
    <scope>NUCLEOTIDE SEQUENCE</scope>
</reference>
<evidence type="ECO:0000313" key="1">
    <source>
        <dbReference type="EMBL" id="MPN12120.1"/>
    </source>
</evidence>
<name>A0A645FDT2_9ZZZZ</name>
<dbReference type="EMBL" id="VSSQ01058411">
    <property type="protein sequence ID" value="MPN12120.1"/>
    <property type="molecule type" value="Genomic_DNA"/>
</dbReference>
<protein>
    <submittedName>
        <fullName evidence="1">Uncharacterized protein</fullName>
    </submittedName>
</protein>
<gene>
    <name evidence="1" type="ORF">SDC9_159432</name>
</gene>